<keyword evidence="9 15" id="KW-0067">ATP-binding</keyword>
<comment type="cofactor">
    <cofactor evidence="1">
        <name>Mn(2+)</name>
        <dbReference type="ChEBI" id="CHEBI:29035"/>
    </cofactor>
</comment>
<dbReference type="Gene3D" id="3.90.600.10">
    <property type="entry name" value="Phosphoribosylglycinamide synthetase, C-terminal domain"/>
    <property type="match status" value="1"/>
</dbReference>
<comment type="cofactor">
    <cofactor evidence="2">
        <name>Mg(2+)</name>
        <dbReference type="ChEBI" id="CHEBI:18420"/>
    </cofactor>
</comment>
<evidence type="ECO:0000256" key="13">
    <source>
        <dbReference type="ARBA" id="ARBA00042864"/>
    </source>
</evidence>
<dbReference type="Pfam" id="PF02843">
    <property type="entry name" value="GARS_C"/>
    <property type="match status" value="1"/>
</dbReference>
<dbReference type="PATRIC" id="fig|85874.4.peg.1372"/>
<dbReference type="FunFam" id="3.30.1490.20:FF:000006">
    <property type="entry name" value="phosphoribosylamine--glycine ligase, chloroplastic-like"/>
    <property type="match status" value="1"/>
</dbReference>
<reference evidence="18" key="1">
    <citation type="journal article" date="2015" name="MBio">
        <title>Genome-Resolved Metagenomic Analysis Reveals Roles for Candidate Phyla and Other Microbial Community Members in Biogeochemical Transformations in Oil Reservoirs.</title>
        <authorList>
            <person name="Hu P."/>
            <person name="Tom L."/>
            <person name="Singh A."/>
            <person name="Thomas B.C."/>
            <person name="Baker B.J."/>
            <person name="Piceno Y.M."/>
            <person name="Andersen G.L."/>
            <person name="Banfield J.F."/>
        </authorList>
    </citation>
    <scope>NUCLEOTIDE SEQUENCE [LARGE SCALE GENOMIC DNA]</scope>
</reference>
<dbReference type="Gene3D" id="3.30.1490.20">
    <property type="entry name" value="ATP-grasp fold, A domain"/>
    <property type="match status" value="1"/>
</dbReference>
<comment type="caution">
    <text evidence="17">The sequence shown here is derived from an EMBL/GenBank/DDBJ whole genome shotgun (WGS) entry which is preliminary data.</text>
</comment>
<dbReference type="GO" id="GO:0046872">
    <property type="term" value="F:metal ion binding"/>
    <property type="evidence" value="ECO:0007669"/>
    <property type="project" value="UniProtKB-KW"/>
</dbReference>
<feature type="domain" description="ATP-grasp" evidence="16">
    <location>
        <begin position="107"/>
        <end position="312"/>
    </location>
</feature>
<dbReference type="InterPro" id="IPR016185">
    <property type="entry name" value="PreATP-grasp_dom_sf"/>
</dbReference>
<dbReference type="PROSITE" id="PS00184">
    <property type="entry name" value="GARS"/>
    <property type="match status" value="1"/>
</dbReference>
<evidence type="ECO:0000256" key="8">
    <source>
        <dbReference type="ARBA" id="ARBA00022755"/>
    </source>
</evidence>
<dbReference type="AlphaFoldDB" id="A0A101FEQ7"/>
<dbReference type="Gene3D" id="3.30.470.20">
    <property type="entry name" value="ATP-grasp fold, B domain"/>
    <property type="match status" value="1"/>
</dbReference>
<evidence type="ECO:0000256" key="10">
    <source>
        <dbReference type="ARBA" id="ARBA00023211"/>
    </source>
</evidence>
<dbReference type="PANTHER" id="PTHR43472:SF1">
    <property type="entry name" value="PHOSPHORIBOSYLAMINE--GLYCINE LIGASE, CHLOROPLASTIC"/>
    <property type="match status" value="1"/>
</dbReference>
<keyword evidence="5 14" id="KW-0436">Ligase</keyword>
<dbReference type="EC" id="6.3.4.13" evidence="4 14"/>
<accession>A0A101FEQ7</accession>
<evidence type="ECO:0000256" key="4">
    <source>
        <dbReference type="ARBA" id="ARBA00013255"/>
    </source>
</evidence>
<dbReference type="InterPro" id="IPR020562">
    <property type="entry name" value="PRibGlycinamide_synth_N"/>
</dbReference>
<dbReference type="SUPFAM" id="SSF51246">
    <property type="entry name" value="Rudiment single hybrid motif"/>
    <property type="match status" value="1"/>
</dbReference>
<dbReference type="FunFam" id="3.40.50.20:FF:000006">
    <property type="entry name" value="Phosphoribosylamine--glycine ligase, chloroplastic"/>
    <property type="match status" value="1"/>
</dbReference>
<dbReference type="Proteomes" id="UP000053326">
    <property type="component" value="Unassembled WGS sequence"/>
</dbReference>
<evidence type="ECO:0000256" key="1">
    <source>
        <dbReference type="ARBA" id="ARBA00001936"/>
    </source>
</evidence>
<dbReference type="InterPro" id="IPR011054">
    <property type="entry name" value="Rudment_hybrid_motif"/>
</dbReference>
<dbReference type="FunFam" id="3.90.600.10:FF:000001">
    <property type="entry name" value="Trifunctional purine biosynthetic protein adenosine-3"/>
    <property type="match status" value="1"/>
</dbReference>
<keyword evidence="8 14" id="KW-0658">Purine biosynthesis</keyword>
<dbReference type="SMART" id="SM01209">
    <property type="entry name" value="GARS_A"/>
    <property type="match status" value="1"/>
</dbReference>
<evidence type="ECO:0000256" key="3">
    <source>
        <dbReference type="ARBA" id="ARBA00005174"/>
    </source>
</evidence>
<dbReference type="GO" id="GO:0005524">
    <property type="term" value="F:ATP binding"/>
    <property type="evidence" value="ECO:0007669"/>
    <property type="project" value="UniProtKB-UniRule"/>
</dbReference>
<keyword evidence="10" id="KW-0464">Manganese</keyword>
<comment type="pathway">
    <text evidence="3 14">Purine metabolism; IMP biosynthesis via de novo pathway; N(1)-(5-phospho-D-ribosyl)glycinamide from 5-phospho-alpha-D-ribose 1-diphosphate: step 2/2.</text>
</comment>
<dbReference type="EMBL" id="LGFO01000300">
    <property type="protein sequence ID" value="KUK35667.1"/>
    <property type="molecule type" value="Genomic_DNA"/>
</dbReference>
<dbReference type="FunFam" id="3.30.470.20:FF:000018">
    <property type="entry name" value="Trifunctional purine biosynthetic protein adenosine-3"/>
    <property type="match status" value="1"/>
</dbReference>
<dbReference type="GO" id="GO:0006189">
    <property type="term" value="P:'de novo' IMP biosynthetic process"/>
    <property type="evidence" value="ECO:0007669"/>
    <property type="project" value="UniProtKB-UniRule"/>
</dbReference>
<evidence type="ECO:0000256" key="9">
    <source>
        <dbReference type="ARBA" id="ARBA00022840"/>
    </source>
</evidence>
<dbReference type="SMART" id="SM01210">
    <property type="entry name" value="GARS_C"/>
    <property type="match status" value="1"/>
</dbReference>
<dbReference type="InterPro" id="IPR020560">
    <property type="entry name" value="PRibGlycinamide_synth_C-dom"/>
</dbReference>
<evidence type="ECO:0000256" key="7">
    <source>
        <dbReference type="ARBA" id="ARBA00022741"/>
    </source>
</evidence>
<evidence type="ECO:0000259" key="16">
    <source>
        <dbReference type="PROSITE" id="PS50975"/>
    </source>
</evidence>
<dbReference type="NCBIfam" id="TIGR00877">
    <property type="entry name" value="purD"/>
    <property type="match status" value="1"/>
</dbReference>
<dbReference type="InterPro" id="IPR037123">
    <property type="entry name" value="PRibGlycinamide_synth_C_sf"/>
</dbReference>
<evidence type="ECO:0000256" key="15">
    <source>
        <dbReference type="PROSITE-ProRule" id="PRU00409"/>
    </source>
</evidence>
<keyword evidence="6" id="KW-0479">Metal-binding</keyword>
<protein>
    <recommendedName>
        <fullName evidence="4 14">Phosphoribosylamine--glycine ligase</fullName>
        <ecNumber evidence="4 14">6.3.4.13</ecNumber>
    </recommendedName>
    <alternativeName>
        <fullName evidence="14">GARS</fullName>
    </alternativeName>
    <alternativeName>
        <fullName evidence="12 14">Glycinamide ribonucleotide synthetase</fullName>
    </alternativeName>
    <alternativeName>
        <fullName evidence="13 14">Phosphoribosylglycinamide synthetase</fullName>
    </alternativeName>
</protein>
<dbReference type="UniPathway" id="UPA00074">
    <property type="reaction ID" value="UER00125"/>
</dbReference>
<dbReference type="SUPFAM" id="SSF52440">
    <property type="entry name" value="PreATP-grasp domain"/>
    <property type="match status" value="1"/>
</dbReference>
<evidence type="ECO:0000256" key="6">
    <source>
        <dbReference type="ARBA" id="ARBA00022723"/>
    </source>
</evidence>
<evidence type="ECO:0000256" key="14">
    <source>
        <dbReference type="HAMAP-Rule" id="MF_00138"/>
    </source>
</evidence>
<dbReference type="Pfam" id="PF02844">
    <property type="entry name" value="GARS_N"/>
    <property type="match status" value="1"/>
</dbReference>
<gene>
    <name evidence="14" type="primary">purD</name>
    <name evidence="17" type="ORF">XD66_1624</name>
</gene>
<dbReference type="InterPro" id="IPR013815">
    <property type="entry name" value="ATP_grasp_subdomain_1"/>
</dbReference>
<dbReference type="GO" id="GO:0009113">
    <property type="term" value="P:purine nucleobase biosynthetic process"/>
    <property type="evidence" value="ECO:0007669"/>
    <property type="project" value="InterPro"/>
</dbReference>
<sequence>MRVLVVGGGGREHTLVWKLKQSPLVKKIYCAPGNGGIASDAECVAIQGDDVQALADFASRERIDLTIVGPEAPLVAGIRDVFESRGLRLFGPTAGAALLEGSKVFAKRRMQRYGIPTASCEVFDDPEAALRYVRKAGRCVVKADGLAAGKGVIVAGSPAEAEEAVRLIMLERAFGDAGKAVVVEELLEGEEVSVLAFTDGKSIKPLVASQDHKRAYDGDTGPNTGGMGAYSPPPVYTEELHDRVCREILEPLIRGLAGDGIVYQGVIYAGLMITSKGPYVLEFNCRFGDPEAQVVIPRLKTDLVEVVEAVLDERLDGIRLEWDPRAAACVVLASGGYPGRYEKGKVIAGLDEVPPDVLVFHAGTGLAEGKLVTSGGRVLGVTGFGATVREAVDRAYAGVEKIRFDGMHFRRDIAHRALKSGG</sequence>
<comment type="similarity">
    <text evidence="11 14">Belongs to the GARS family.</text>
</comment>
<evidence type="ECO:0000256" key="5">
    <source>
        <dbReference type="ARBA" id="ARBA00022598"/>
    </source>
</evidence>
<organism evidence="17 18">
    <name type="scientific">Thermacetogenium phaeum</name>
    <dbReference type="NCBI Taxonomy" id="85874"/>
    <lineage>
        <taxon>Bacteria</taxon>
        <taxon>Bacillati</taxon>
        <taxon>Bacillota</taxon>
        <taxon>Clostridia</taxon>
        <taxon>Thermoanaerobacterales</taxon>
        <taxon>Thermoanaerobacteraceae</taxon>
        <taxon>Thermacetogenium</taxon>
    </lineage>
</organism>
<dbReference type="InterPro" id="IPR020561">
    <property type="entry name" value="PRibGlycinamid_synth_ATP-grasp"/>
</dbReference>
<evidence type="ECO:0000313" key="18">
    <source>
        <dbReference type="Proteomes" id="UP000053326"/>
    </source>
</evidence>
<dbReference type="InterPro" id="IPR000115">
    <property type="entry name" value="PRibGlycinamide_synth"/>
</dbReference>
<evidence type="ECO:0000256" key="2">
    <source>
        <dbReference type="ARBA" id="ARBA00001946"/>
    </source>
</evidence>
<dbReference type="InterPro" id="IPR011761">
    <property type="entry name" value="ATP-grasp"/>
</dbReference>
<dbReference type="PROSITE" id="PS50975">
    <property type="entry name" value="ATP_GRASP"/>
    <property type="match status" value="1"/>
</dbReference>
<dbReference type="InterPro" id="IPR020559">
    <property type="entry name" value="PRibGlycinamide_synth_CS"/>
</dbReference>
<proteinExistence type="inferred from homology"/>
<keyword evidence="7 15" id="KW-0547">Nucleotide-binding</keyword>
<dbReference type="PANTHER" id="PTHR43472">
    <property type="entry name" value="PHOSPHORIBOSYLAMINE--GLYCINE LIGASE"/>
    <property type="match status" value="1"/>
</dbReference>
<dbReference type="SUPFAM" id="SSF56059">
    <property type="entry name" value="Glutathione synthetase ATP-binding domain-like"/>
    <property type="match status" value="1"/>
</dbReference>
<evidence type="ECO:0000313" key="17">
    <source>
        <dbReference type="EMBL" id="KUK35667.1"/>
    </source>
</evidence>
<dbReference type="HAMAP" id="MF_00138">
    <property type="entry name" value="GARS"/>
    <property type="match status" value="1"/>
</dbReference>
<evidence type="ECO:0000256" key="11">
    <source>
        <dbReference type="ARBA" id="ARBA00038345"/>
    </source>
</evidence>
<name>A0A101FEQ7_9THEO</name>
<dbReference type="Pfam" id="PF01071">
    <property type="entry name" value="GARS_A"/>
    <property type="match status" value="1"/>
</dbReference>
<comment type="catalytic activity">
    <reaction evidence="14">
        <text>5-phospho-beta-D-ribosylamine + glycine + ATP = N(1)-(5-phospho-beta-D-ribosyl)glycinamide + ADP + phosphate + H(+)</text>
        <dbReference type="Rhea" id="RHEA:17453"/>
        <dbReference type="ChEBI" id="CHEBI:15378"/>
        <dbReference type="ChEBI" id="CHEBI:30616"/>
        <dbReference type="ChEBI" id="CHEBI:43474"/>
        <dbReference type="ChEBI" id="CHEBI:57305"/>
        <dbReference type="ChEBI" id="CHEBI:58681"/>
        <dbReference type="ChEBI" id="CHEBI:143788"/>
        <dbReference type="ChEBI" id="CHEBI:456216"/>
        <dbReference type="EC" id="6.3.4.13"/>
    </reaction>
</comment>
<dbReference type="Gene3D" id="3.40.50.20">
    <property type="match status" value="1"/>
</dbReference>
<evidence type="ECO:0000256" key="12">
    <source>
        <dbReference type="ARBA" id="ARBA00042242"/>
    </source>
</evidence>
<dbReference type="GO" id="GO:0004637">
    <property type="term" value="F:phosphoribosylamine-glycine ligase activity"/>
    <property type="evidence" value="ECO:0007669"/>
    <property type="project" value="UniProtKB-UniRule"/>
</dbReference>